<accession>A0ABR3GEU0</accession>
<gene>
    <name evidence="1" type="ORF">Q9L58_006780</name>
</gene>
<proteinExistence type="predicted"/>
<dbReference type="EMBL" id="JBBBZM010000098">
    <property type="protein sequence ID" value="KAL0634313.1"/>
    <property type="molecule type" value="Genomic_DNA"/>
</dbReference>
<evidence type="ECO:0000313" key="2">
    <source>
        <dbReference type="Proteomes" id="UP001447188"/>
    </source>
</evidence>
<reference evidence="1 2" key="1">
    <citation type="submission" date="2024-02" db="EMBL/GenBank/DDBJ databases">
        <title>Discinaceae phylogenomics.</title>
        <authorList>
            <person name="Dirks A.C."/>
            <person name="James T.Y."/>
        </authorList>
    </citation>
    <scope>NUCLEOTIDE SEQUENCE [LARGE SCALE GENOMIC DNA]</scope>
    <source>
        <strain evidence="1 2">ACD0624</strain>
    </source>
</reference>
<evidence type="ECO:0000313" key="1">
    <source>
        <dbReference type="EMBL" id="KAL0634313.1"/>
    </source>
</evidence>
<protein>
    <submittedName>
        <fullName evidence="1">Uncharacterized protein</fullName>
    </submittedName>
</protein>
<dbReference type="Proteomes" id="UP001447188">
    <property type="component" value="Unassembled WGS sequence"/>
</dbReference>
<name>A0ABR3GEU0_9PEZI</name>
<sequence>MATLIRVSCLPRFRTQLSHRFASSRNFSLGAITRLPKLASTLILDSSVDRVFTTLDPIPNIAPPRSRRVVNDVSPTVWAGFRDKYAEHRRFDGMAFEYDETKGQITAVRLSEPLRDIVSKVMRTQIYTRMRDAKLDTQSRIDSLVVTRKFLQSSANESRGKRKPDCVVWTSDYESGMAPTIVLGVIFNQRPYPEARAIEWYNRYHGKVQVIIIARYFNNNPNTLLLEVFCRSPSVYDPNKSALLLRPNMPCYRAFQAVLYVTNEHIHSIPTSIPLTYRDYFGVGNVGAGIDPRSRFDLPLDLIKQEVKLVVATQLREQFYAAKYSGAGAGKLPQLPSG</sequence>
<organism evidence="1 2">
    <name type="scientific">Discina gigas</name>
    <dbReference type="NCBI Taxonomy" id="1032678"/>
    <lineage>
        <taxon>Eukaryota</taxon>
        <taxon>Fungi</taxon>
        <taxon>Dikarya</taxon>
        <taxon>Ascomycota</taxon>
        <taxon>Pezizomycotina</taxon>
        <taxon>Pezizomycetes</taxon>
        <taxon>Pezizales</taxon>
        <taxon>Discinaceae</taxon>
        <taxon>Discina</taxon>
    </lineage>
</organism>
<comment type="caution">
    <text evidence="1">The sequence shown here is derived from an EMBL/GenBank/DDBJ whole genome shotgun (WGS) entry which is preliminary data.</text>
</comment>
<keyword evidence="2" id="KW-1185">Reference proteome</keyword>